<dbReference type="Proteomes" id="UP000288168">
    <property type="component" value="Unassembled WGS sequence"/>
</dbReference>
<dbReference type="GO" id="GO:0016705">
    <property type="term" value="F:oxidoreductase activity, acting on paired donors, with incorporation or reduction of molecular oxygen"/>
    <property type="evidence" value="ECO:0007669"/>
    <property type="project" value="InterPro"/>
</dbReference>
<organism evidence="10 11">
    <name type="scientific">Fusarium duplospermum</name>
    <dbReference type="NCBI Taxonomy" id="1325734"/>
    <lineage>
        <taxon>Eukaryota</taxon>
        <taxon>Fungi</taxon>
        <taxon>Dikarya</taxon>
        <taxon>Ascomycota</taxon>
        <taxon>Pezizomycotina</taxon>
        <taxon>Sordariomycetes</taxon>
        <taxon>Hypocreomycetidae</taxon>
        <taxon>Hypocreales</taxon>
        <taxon>Nectriaceae</taxon>
        <taxon>Fusarium</taxon>
        <taxon>Fusarium solani species complex</taxon>
    </lineage>
</organism>
<evidence type="ECO:0000256" key="2">
    <source>
        <dbReference type="ARBA" id="ARBA00010617"/>
    </source>
</evidence>
<evidence type="ECO:0000313" key="11">
    <source>
        <dbReference type="Proteomes" id="UP000288168"/>
    </source>
</evidence>
<evidence type="ECO:0008006" key="12">
    <source>
        <dbReference type="Google" id="ProtNLM"/>
    </source>
</evidence>
<evidence type="ECO:0000313" key="10">
    <source>
        <dbReference type="EMBL" id="RSL68043.1"/>
    </source>
</evidence>
<keyword evidence="11" id="KW-1185">Reference proteome</keyword>
<dbReference type="CDD" id="cd11041">
    <property type="entry name" value="CYP503A1-like"/>
    <property type="match status" value="1"/>
</dbReference>
<dbReference type="InterPro" id="IPR036396">
    <property type="entry name" value="Cyt_P450_sf"/>
</dbReference>
<dbReference type="GO" id="GO:0020037">
    <property type="term" value="F:heme binding"/>
    <property type="evidence" value="ECO:0007669"/>
    <property type="project" value="InterPro"/>
</dbReference>
<dbReference type="PRINTS" id="PR00465">
    <property type="entry name" value="EP450IV"/>
</dbReference>
<dbReference type="GO" id="GO:0005506">
    <property type="term" value="F:iron ion binding"/>
    <property type="evidence" value="ECO:0007669"/>
    <property type="project" value="InterPro"/>
</dbReference>
<dbReference type="Gene3D" id="1.10.630.10">
    <property type="entry name" value="Cytochrome P450"/>
    <property type="match status" value="1"/>
</dbReference>
<gene>
    <name evidence="10" type="ORF">CEP54_002962</name>
</gene>
<keyword evidence="3 8" id="KW-0349">Heme</keyword>
<protein>
    <recommendedName>
        <fullName evidence="12">Cytochrome P450 monooxygenase</fullName>
    </recommendedName>
</protein>
<reference evidence="10 11" key="1">
    <citation type="submission" date="2017-06" db="EMBL/GenBank/DDBJ databases">
        <title>Comparative genomic analysis of Ambrosia Fusariam Clade fungi.</title>
        <authorList>
            <person name="Stajich J.E."/>
            <person name="Carrillo J."/>
            <person name="Kijimoto T."/>
            <person name="Eskalen A."/>
            <person name="O'Donnell K."/>
            <person name="Kasson M."/>
        </authorList>
    </citation>
    <scope>NUCLEOTIDE SEQUENCE [LARGE SCALE GENOMIC DNA]</scope>
    <source>
        <strain evidence="10 11">NRRL62584</strain>
    </source>
</reference>
<dbReference type="PROSITE" id="PS00086">
    <property type="entry name" value="CYTOCHROME_P450"/>
    <property type="match status" value="1"/>
</dbReference>
<dbReference type="InterPro" id="IPR001128">
    <property type="entry name" value="Cyt_P450"/>
</dbReference>
<accession>A0A428QRY9</accession>
<dbReference type="EMBL" id="NKCI01000018">
    <property type="protein sequence ID" value="RSL68043.1"/>
    <property type="molecule type" value="Genomic_DNA"/>
</dbReference>
<dbReference type="PANTHER" id="PTHR46206:SF2">
    <property type="entry name" value="CYTOCHROME P450 MONOOXYGENASE AUSG-RELATED"/>
    <property type="match status" value="1"/>
</dbReference>
<comment type="caution">
    <text evidence="10">The sequence shown here is derived from an EMBL/GenBank/DDBJ whole genome shotgun (WGS) entry which is preliminary data.</text>
</comment>
<dbReference type="Pfam" id="PF00067">
    <property type="entry name" value="p450"/>
    <property type="match status" value="1"/>
</dbReference>
<evidence type="ECO:0000256" key="9">
    <source>
        <dbReference type="RuleBase" id="RU000461"/>
    </source>
</evidence>
<dbReference type="GO" id="GO:0004497">
    <property type="term" value="F:monooxygenase activity"/>
    <property type="evidence" value="ECO:0007669"/>
    <property type="project" value="UniProtKB-KW"/>
</dbReference>
<evidence type="ECO:0000256" key="1">
    <source>
        <dbReference type="ARBA" id="ARBA00001971"/>
    </source>
</evidence>
<proteinExistence type="inferred from homology"/>
<comment type="cofactor">
    <cofactor evidence="1 8">
        <name>heme</name>
        <dbReference type="ChEBI" id="CHEBI:30413"/>
    </cofactor>
</comment>
<evidence type="ECO:0000256" key="7">
    <source>
        <dbReference type="ARBA" id="ARBA00023033"/>
    </source>
</evidence>
<comment type="similarity">
    <text evidence="2 9">Belongs to the cytochrome P450 family.</text>
</comment>
<keyword evidence="7 9" id="KW-0503">Monooxygenase</keyword>
<dbReference type="AlphaFoldDB" id="A0A428QRY9"/>
<keyword evidence="5 9" id="KW-0560">Oxidoreductase</keyword>
<dbReference type="STRING" id="1325734.A0A428QRY9"/>
<evidence type="ECO:0000256" key="8">
    <source>
        <dbReference type="PIRSR" id="PIRSR602403-1"/>
    </source>
</evidence>
<dbReference type="PANTHER" id="PTHR46206">
    <property type="entry name" value="CYTOCHROME P450"/>
    <property type="match status" value="1"/>
</dbReference>
<dbReference type="SUPFAM" id="SSF48264">
    <property type="entry name" value="Cytochrome P450"/>
    <property type="match status" value="1"/>
</dbReference>
<dbReference type="InterPro" id="IPR002403">
    <property type="entry name" value="Cyt_P450_E_grp-IV"/>
</dbReference>
<evidence type="ECO:0000256" key="3">
    <source>
        <dbReference type="ARBA" id="ARBA00022617"/>
    </source>
</evidence>
<name>A0A428QRY9_9HYPO</name>
<dbReference type="PRINTS" id="PR00385">
    <property type="entry name" value="P450"/>
</dbReference>
<dbReference type="OrthoDB" id="1844152at2759"/>
<sequence>MLVKELLEVPWGFLKSTASTSQIPLSYFVAPLIAIIAACFLFTSKPSAPCLNPRGLFDIANGRAKKQFLFGLRSMLKTWFDANPHKPASVFSDIGPMTVLPPSMANEIRSDPRLSFVEFSAKFFHTSIPGFEAFNEGTRDSITLMVINKDLTKRLAQVTQPLAEETTLAMQDIFTDNKEWHSINVREKILHLVARISSRVFLGDELCRDEAWLKITREHAMNGFVAADLLRAWPEALRPIVSWFMPHCRTARSQIREAEKIISPIISKRQEAKRAALKEGRETPMHNDAIEWFEQASKGTPYNPALSQLFLSTVAIHTTTDLLCQTMIDIARHPEYFEPLREEVTRVLAQDGWKKTSLHSMQLLDSVVKESQRLKPLQLASMQRLAVKDVQLSDGTFIPKGTASCVSSHALWDPNVYEAPSTWDGHRFLRQRKIPGKENTSQLVSTSENHLGFGHGKHACPGRFFAANEIKIALAHLLLEYEWRLPEGEALDIQDFGITPIMNQTLQMEFRKRD</sequence>
<dbReference type="InterPro" id="IPR017972">
    <property type="entry name" value="Cyt_P450_CS"/>
</dbReference>
<keyword evidence="6 8" id="KW-0408">Iron</keyword>
<feature type="binding site" description="axial binding residue" evidence="8">
    <location>
        <position position="460"/>
    </location>
    <ligand>
        <name>heme</name>
        <dbReference type="ChEBI" id="CHEBI:30413"/>
    </ligand>
    <ligandPart>
        <name>Fe</name>
        <dbReference type="ChEBI" id="CHEBI:18248"/>
    </ligandPart>
</feature>
<evidence type="ECO:0000256" key="4">
    <source>
        <dbReference type="ARBA" id="ARBA00022723"/>
    </source>
</evidence>
<evidence type="ECO:0000256" key="5">
    <source>
        <dbReference type="ARBA" id="ARBA00023002"/>
    </source>
</evidence>
<keyword evidence="4 8" id="KW-0479">Metal-binding</keyword>
<evidence type="ECO:0000256" key="6">
    <source>
        <dbReference type="ARBA" id="ARBA00023004"/>
    </source>
</evidence>